<dbReference type="WBParaSite" id="HPLM_0001549201-mRNA-1">
    <property type="protein sequence ID" value="HPLM_0001549201-mRNA-1"/>
    <property type="gene ID" value="HPLM_0001549201"/>
</dbReference>
<feature type="compositionally biased region" description="Basic residues" evidence="1">
    <location>
        <begin position="1"/>
        <end position="11"/>
    </location>
</feature>
<evidence type="ECO:0000313" key="3">
    <source>
        <dbReference type="Proteomes" id="UP000268014"/>
    </source>
</evidence>
<reference evidence="2 3" key="2">
    <citation type="submission" date="2018-11" db="EMBL/GenBank/DDBJ databases">
        <authorList>
            <consortium name="Pathogen Informatics"/>
        </authorList>
    </citation>
    <scope>NUCLEOTIDE SEQUENCE [LARGE SCALE GENOMIC DNA]</scope>
    <source>
        <strain evidence="2 3">MHpl1</strain>
    </source>
</reference>
<protein>
    <submittedName>
        <fullName evidence="4">Ovule protein</fullName>
    </submittedName>
</protein>
<proteinExistence type="predicted"/>
<evidence type="ECO:0000313" key="4">
    <source>
        <dbReference type="WBParaSite" id="HPLM_0001549201-mRNA-1"/>
    </source>
</evidence>
<feature type="region of interest" description="Disordered" evidence="1">
    <location>
        <begin position="1"/>
        <end position="20"/>
    </location>
</feature>
<dbReference type="Proteomes" id="UP000268014">
    <property type="component" value="Unassembled WGS sequence"/>
</dbReference>
<evidence type="ECO:0000313" key="2">
    <source>
        <dbReference type="EMBL" id="VDO56772.1"/>
    </source>
</evidence>
<keyword evidence="3" id="KW-1185">Reference proteome</keyword>
<sequence>MRFLKKKRIKTGSKQNSSKNVGITCNTDISFMLKMERKGSNSPSSKFSVFLNSSRHSRARGPNSLYATVGSFTKV</sequence>
<name>A0A0N4WUZ1_HAEPC</name>
<organism evidence="4">
    <name type="scientific">Haemonchus placei</name>
    <name type="common">Barber's pole worm</name>
    <dbReference type="NCBI Taxonomy" id="6290"/>
    <lineage>
        <taxon>Eukaryota</taxon>
        <taxon>Metazoa</taxon>
        <taxon>Ecdysozoa</taxon>
        <taxon>Nematoda</taxon>
        <taxon>Chromadorea</taxon>
        <taxon>Rhabditida</taxon>
        <taxon>Rhabditina</taxon>
        <taxon>Rhabditomorpha</taxon>
        <taxon>Strongyloidea</taxon>
        <taxon>Trichostrongylidae</taxon>
        <taxon>Haemonchus</taxon>
    </lineage>
</organism>
<dbReference type="EMBL" id="UZAF01018998">
    <property type="protein sequence ID" value="VDO56772.1"/>
    <property type="molecule type" value="Genomic_DNA"/>
</dbReference>
<reference evidence="4" key="1">
    <citation type="submission" date="2017-02" db="UniProtKB">
        <authorList>
            <consortium name="WormBaseParasite"/>
        </authorList>
    </citation>
    <scope>IDENTIFICATION</scope>
</reference>
<accession>A0A0N4WUZ1</accession>
<dbReference type="AlphaFoldDB" id="A0A0N4WUZ1"/>
<gene>
    <name evidence="2" type="ORF">HPLM_LOCUS15484</name>
</gene>
<evidence type="ECO:0000256" key="1">
    <source>
        <dbReference type="SAM" id="MobiDB-lite"/>
    </source>
</evidence>